<keyword evidence="2" id="KW-1185">Reference proteome</keyword>
<dbReference type="AlphaFoldDB" id="A0A151ZAG1"/>
<accession>A0A151ZAG1</accession>
<dbReference type="Gene3D" id="3.80.10.10">
    <property type="entry name" value="Ribonuclease Inhibitor"/>
    <property type="match status" value="1"/>
</dbReference>
<protein>
    <submittedName>
        <fullName evidence="1">Uncharacterized protein</fullName>
    </submittedName>
</protein>
<reference evidence="1 2" key="1">
    <citation type="submission" date="2015-12" db="EMBL/GenBank/DDBJ databases">
        <title>Dictyostelia acquired genes for synthesis and detection of signals that induce cell-type specialization by lateral gene transfer from prokaryotes.</title>
        <authorList>
            <person name="Gloeckner G."/>
            <person name="Schaap P."/>
        </authorList>
    </citation>
    <scope>NUCLEOTIDE SEQUENCE [LARGE SCALE GENOMIC DNA]</scope>
    <source>
        <strain evidence="1 2">TK</strain>
    </source>
</reference>
<comment type="caution">
    <text evidence="1">The sequence shown here is derived from an EMBL/GenBank/DDBJ whole genome shotgun (WGS) entry which is preliminary data.</text>
</comment>
<dbReference type="SUPFAM" id="SSF52047">
    <property type="entry name" value="RNI-like"/>
    <property type="match status" value="1"/>
</dbReference>
<dbReference type="EMBL" id="LODT01000035">
    <property type="protein sequence ID" value="KYQ90884.1"/>
    <property type="molecule type" value="Genomic_DNA"/>
</dbReference>
<gene>
    <name evidence="1" type="ORF">DLAC_07755</name>
</gene>
<evidence type="ECO:0000313" key="1">
    <source>
        <dbReference type="EMBL" id="KYQ90884.1"/>
    </source>
</evidence>
<dbReference type="InParanoid" id="A0A151ZAG1"/>
<dbReference type="Proteomes" id="UP000076078">
    <property type="component" value="Unassembled WGS sequence"/>
</dbReference>
<organism evidence="1 2">
    <name type="scientific">Tieghemostelium lacteum</name>
    <name type="common">Slime mold</name>
    <name type="synonym">Dictyostelium lacteum</name>
    <dbReference type="NCBI Taxonomy" id="361077"/>
    <lineage>
        <taxon>Eukaryota</taxon>
        <taxon>Amoebozoa</taxon>
        <taxon>Evosea</taxon>
        <taxon>Eumycetozoa</taxon>
        <taxon>Dictyostelia</taxon>
        <taxon>Dictyosteliales</taxon>
        <taxon>Raperosteliaceae</taxon>
        <taxon>Tieghemostelium</taxon>
    </lineage>
</organism>
<name>A0A151ZAG1_TIELA</name>
<evidence type="ECO:0000313" key="2">
    <source>
        <dbReference type="Proteomes" id="UP000076078"/>
    </source>
</evidence>
<dbReference type="InterPro" id="IPR032675">
    <property type="entry name" value="LRR_dom_sf"/>
</dbReference>
<proteinExistence type="predicted"/>
<sequence>MSIPIPNYVIIRILNDILSGQYLEFLVEKLSQLSSVCKEWRDQVTPRLCVPITMTICDLKRNLSMVSEIIHRFNVKLKCLLLINTKFTLQPYIQKYSDNLIIEQVYLNNNDCSVLTTIPNLKLNSLELSFNSIACFCDVVLGDESIDVLAVLKQVKTLQLELNVPGAYYQSPDICISENLMEKVWQSCCKFPDLQHLKLYSSSLNISSQPIHMGVQLRSLDSMTFDNVFIGRSTLPLILSTTITLRKLVLKDAKFEGLDTDWFQAMSHHHSLREIEIKMRQFNISIADIVRLLDSNQVLECLDMVINQPIPGDGSYSAYPFKNTHLTTLKLALKSGAERIVSMWSGEGSKLEYLLIPSHTISFNDFKHLAGTLVTFDAYLPTFITLNRLIGHIVQANLPNLKTIKVLRESVINIGFRVVDFKLQDNIYLETIRIEYCDSATLTSILVVHHPSLKNFSSEFYNGVLSVDILKALAENKNLQSLLLSTTREPNRYYIPKPSSKYLSENLEYLDRIIDTIKLNNTLHELRLPEGAKENQSQLQYTPYQKVQLNKILTAHPTLKHLTIGCVVLFDNHVFSLKEYNPPQFLPVHLPIPFVGTFKSDFYNKR</sequence>